<reference evidence="4 5" key="1">
    <citation type="journal article" date="2016" name="Nat. Commun.">
        <title>Thousands of microbial genomes shed light on interconnected biogeochemical processes in an aquifer system.</title>
        <authorList>
            <person name="Anantharaman K."/>
            <person name="Brown C.T."/>
            <person name="Hug L.A."/>
            <person name="Sharon I."/>
            <person name="Castelle C.J."/>
            <person name="Probst A.J."/>
            <person name="Thomas B.C."/>
            <person name="Singh A."/>
            <person name="Wilkins M.J."/>
            <person name="Karaoz U."/>
            <person name="Brodie E.L."/>
            <person name="Williams K.H."/>
            <person name="Hubbard S.S."/>
            <person name="Banfield J.F."/>
        </authorList>
    </citation>
    <scope>NUCLEOTIDE SEQUENCE [LARGE SCALE GENOMIC DNA]</scope>
</reference>
<dbReference type="GO" id="GO:0006412">
    <property type="term" value="P:translation"/>
    <property type="evidence" value="ECO:0007669"/>
    <property type="project" value="InterPro"/>
</dbReference>
<comment type="caution">
    <text evidence="4">The sequence shown here is derived from an EMBL/GenBank/DDBJ whole genome shotgun (WGS) entry which is preliminary data.</text>
</comment>
<evidence type="ECO:0000256" key="3">
    <source>
        <dbReference type="ARBA" id="ARBA00023274"/>
    </source>
</evidence>
<dbReference type="GO" id="GO:1990904">
    <property type="term" value="C:ribonucleoprotein complex"/>
    <property type="evidence" value="ECO:0007669"/>
    <property type="project" value="UniProtKB-KW"/>
</dbReference>
<evidence type="ECO:0000313" key="5">
    <source>
        <dbReference type="Proteomes" id="UP000177817"/>
    </source>
</evidence>
<protein>
    <recommendedName>
        <fullName evidence="6">50S ribosomal protein L35</fullName>
    </recommendedName>
</protein>
<keyword evidence="2" id="KW-0689">Ribosomal protein</keyword>
<sequence>MKLKTRKSVRKRIKITGTKKIRIRAGGQDHFNARESGKVTINKRRDKILSKSNANHIKRTIPYL</sequence>
<evidence type="ECO:0000313" key="4">
    <source>
        <dbReference type="EMBL" id="OGY88963.1"/>
    </source>
</evidence>
<dbReference type="InterPro" id="IPR021137">
    <property type="entry name" value="Ribosomal_bL35-like"/>
</dbReference>
<dbReference type="Gene3D" id="4.10.410.60">
    <property type="match status" value="1"/>
</dbReference>
<dbReference type="Pfam" id="PF01632">
    <property type="entry name" value="Ribosomal_L35p"/>
    <property type="match status" value="1"/>
</dbReference>
<dbReference type="AlphaFoldDB" id="A0A1G2BIC6"/>
<dbReference type="SUPFAM" id="SSF143034">
    <property type="entry name" value="L35p-like"/>
    <property type="match status" value="1"/>
</dbReference>
<dbReference type="InterPro" id="IPR037229">
    <property type="entry name" value="Ribosomal_bL35_sf"/>
</dbReference>
<comment type="similarity">
    <text evidence="1">Belongs to the bacterial ribosomal protein bL35 family.</text>
</comment>
<keyword evidence="3" id="KW-0687">Ribonucleoprotein</keyword>
<dbReference type="GO" id="GO:0005840">
    <property type="term" value="C:ribosome"/>
    <property type="evidence" value="ECO:0007669"/>
    <property type="project" value="UniProtKB-KW"/>
</dbReference>
<organism evidence="4 5">
    <name type="scientific">Candidatus Komeilibacteria bacterium RIFCSPHIGHO2_01_FULL_52_14</name>
    <dbReference type="NCBI Taxonomy" id="1798549"/>
    <lineage>
        <taxon>Bacteria</taxon>
        <taxon>Candidatus Komeiliibacteriota</taxon>
    </lineage>
</organism>
<dbReference type="Proteomes" id="UP000177817">
    <property type="component" value="Unassembled WGS sequence"/>
</dbReference>
<accession>A0A1G2BIC6</accession>
<evidence type="ECO:0008006" key="6">
    <source>
        <dbReference type="Google" id="ProtNLM"/>
    </source>
</evidence>
<evidence type="ECO:0000256" key="2">
    <source>
        <dbReference type="ARBA" id="ARBA00022980"/>
    </source>
</evidence>
<dbReference type="GO" id="GO:0003735">
    <property type="term" value="F:structural constituent of ribosome"/>
    <property type="evidence" value="ECO:0007669"/>
    <property type="project" value="InterPro"/>
</dbReference>
<proteinExistence type="inferred from homology"/>
<evidence type="ECO:0000256" key="1">
    <source>
        <dbReference type="ARBA" id="ARBA00006598"/>
    </source>
</evidence>
<gene>
    <name evidence="4" type="ORF">A2677_00745</name>
</gene>
<name>A0A1G2BIC6_9BACT</name>
<dbReference type="EMBL" id="MHKK01000047">
    <property type="protein sequence ID" value="OGY88963.1"/>
    <property type="molecule type" value="Genomic_DNA"/>
</dbReference>